<organism evidence="2 3">
    <name type="scientific">Stentor coeruleus</name>
    <dbReference type="NCBI Taxonomy" id="5963"/>
    <lineage>
        <taxon>Eukaryota</taxon>
        <taxon>Sar</taxon>
        <taxon>Alveolata</taxon>
        <taxon>Ciliophora</taxon>
        <taxon>Postciliodesmatophora</taxon>
        <taxon>Heterotrichea</taxon>
        <taxon>Heterotrichida</taxon>
        <taxon>Stentoridae</taxon>
        <taxon>Stentor</taxon>
    </lineage>
</organism>
<evidence type="ECO:0000256" key="1">
    <source>
        <dbReference type="SAM" id="SignalP"/>
    </source>
</evidence>
<accession>A0A1R2AKG6</accession>
<reference evidence="2 3" key="1">
    <citation type="submission" date="2016-11" db="EMBL/GenBank/DDBJ databases">
        <title>The macronuclear genome of Stentor coeruleus: a giant cell with tiny introns.</title>
        <authorList>
            <person name="Slabodnick M."/>
            <person name="Ruby J.G."/>
            <person name="Reiff S.B."/>
            <person name="Swart E.C."/>
            <person name="Gosai S."/>
            <person name="Prabakaran S."/>
            <person name="Witkowska E."/>
            <person name="Larue G.E."/>
            <person name="Fisher S."/>
            <person name="Freeman R.M."/>
            <person name="Gunawardena J."/>
            <person name="Chu W."/>
            <person name="Stover N.A."/>
            <person name="Gregory B.D."/>
            <person name="Nowacki M."/>
            <person name="Derisi J."/>
            <person name="Roy S.W."/>
            <person name="Marshall W.F."/>
            <person name="Sood P."/>
        </authorList>
    </citation>
    <scope>NUCLEOTIDE SEQUENCE [LARGE SCALE GENOMIC DNA]</scope>
    <source>
        <strain evidence="2">WM001</strain>
    </source>
</reference>
<keyword evidence="1" id="KW-0732">Signal</keyword>
<dbReference type="Proteomes" id="UP000187209">
    <property type="component" value="Unassembled WGS sequence"/>
</dbReference>
<comment type="caution">
    <text evidence="2">The sequence shown here is derived from an EMBL/GenBank/DDBJ whole genome shotgun (WGS) entry which is preliminary data.</text>
</comment>
<protein>
    <submittedName>
        <fullName evidence="2">Uncharacterized protein</fullName>
    </submittedName>
</protein>
<feature type="chain" id="PRO_5013091099" evidence="1">
    <location>
        <begin position="20"/>
        <end position="134"/>
    </location>
</feature>
<name>A0A1R2AKG6_9CILI</name>
<dbReference type="AlphaFoldDB" id="A0A1R2AKG6"/>
<gene>
    <name evidence="2" type="ORF">SteCoe_39792</name>
</gene>
<keyword evidence="3" id="KW-1185">Reference proteome</keyword>
<evidence type="ECO:0000313" key="2">
    <source>
        <dbReference type="EMBL" id="OMJ65018.1"/>
    </source>
</evidence>
<feature type="signal peptide" evidence="1">
    <location>
        <begin position="1"/>
        <end position="19"/>
    </location>
</feature>
<evidence type="ECO:0000313" key="3">
    <source>
        <dbReference type="Proteomes" id="UP000187209"/>
    </source>
</evidence>
<sequence length="134" mass="15479">MQDMLKIAISILFVVLTHELSNFMRLKYGTPEQFSVRTPEKFCREAGLYIDRVVYGNNVQDAGINSGKFTIQISEKILNLEELTQEEALMIFPLNLGRNIKRGVLEFIDVNDEEEEKEYYKSICGRPIQKKVVS</sequence>
<dbReference type="EMBL" id="MPUH01002557">
    <property type="protein sequence ID" value="OMJ65018.1"/>
    <property type="molecule type" value="Genomic_DNA"/>
</dbReference>
<proteinExistence type="predicted"/>